<comment type="similarity">
    <text evidence="2 15">In the C-terminal section; belongs to the peptidase M41 family.</text>
</comment>
<dbReference type="GO" id="GO:0005886">
    <property type="term" value="C:plasma membrane"/>
    <property type="evidence" value="ECO:0007669"/>
    <property type="project" value="UniProtKB-SubCell"/>
</dbReference>
<feature type="binding site" evidence="15">
    <location>
        <position position="517"/>
    </location>
    <ligand>
        <name>Zn(2+)</name>
        <dbReference type="ChEBI" id="CHEBI:29105"/>
        <note>catalytic</note>
    </ligand>
</feature>
<dbReference type="PROSITE" id="PS00674">
    <property type="entry name" value="AAA"/>
    <property type="match status" value="1"/>
</dbReference>
<keyword evidence="3 15" id="KW-1003">Cell membrane</keyword>
<dbReference type="NCBIfam" id="TIGR01241">
    <property type="entry name" value="FtsH_fam"/>
    <property type="match status" value="1"/>
</dbReference>
<evidence type="ECO:0000256" key="12">
    <source>
        <dbReference type="ARBA" id="ARBA00023049"/>
    </source>
</evidence>
<feature type="binding site" evidence="15">
    <location>
        <position position="444"/>
    </location>
    <ligand>
        <name>Zn(2+)</name>
        <dbReference type="ChEBI" id="CHEBI:29105"/>
        <note>catalytic</note>
    </ligand>
</feature>
<comment type="function">
    <text evidence="15">Acts as a processive, ATP-dependent zinc metallopeptidase for both cytoplasmic and membrane proteins. Plays a role in the quality control of integral membrane proteins.</text>
</comment>
<evidence type="ECO:0000256" key="14">
    <source>
        <dbReference type="ARBA" id="ARBA00061570"/>
    </source>
</evidence>
<evidence type="ECO:0000256" key="4">
    <source>
        <dbReference type="ARBA" id="ARBA00022670"/>
    </source>
</evidence>
<dbReference type="InterPro" id="IPR003959">
    <property type="entry name" value="ATPase_AAA_core"/>
</dbReference>
<dbReference type="GO" id="GO:0004176">
    <property type="term" value="F:ATP-dependent peptidase activity"/>
    <property type="evidence" value="ECO:0007669"/>
    <property type="project" value="InterPro"/>
</dbReference>
<name>A0A1H8IJT8_9FIRM</name>
<dbReference type="InterPro" id="IPR003960">
    <property type="entry name" value="ATPase_AAA_CS"/>
</dbReference>
<dbReference type="Gene3D" id="1.20.58.760">
    <property type="entry name" value="Peptidase M41"/>
    <property type="match status" value="1"/>
</dbReference>
<dbReference type="FunFam" id="1.20.58.760:FF:000001">
    <property type="entry name" value="ATP-dependent zinc metalloprotease FtsH"/>
    <property type="match status" value="1"/>
</dbReference>
<keyword evidence="9 15" id="KW-0862">Zinc</keyword>
<dbReference type="RefSeq" id="WP_091975653.1">
    <property type="nucleotide sequence ID" value="NZ_FODF01000008.1"/>
</dbReference>
<feature type="transmembrane region" description="Helical" evidence="15">
    <location>
        <begin position="25"/>
        <end position="44"/>
    </location>
</feature>
<dbReference type="Gene3D" id="3.40.50.300">
    <property type="entry name" value="P-loop containing nucleotide triphosphate hydrolases"/>
    <property type="match status" value="1"/>
</dbReference>
<evidence type="ECO:0000256" key="16">
    <source>
        <dbReference type="RuleBase" id="RU003651"/>
    </source>
</evidence>
<dbReference type="CDD" id="cd19501">
    <property type="entry name" value="RecA-like_FtsH"/>
    <property type="match status" value="1"/>
</dbReference>
<keyword evidence="13 15" id="KW-0472">Membrane</keyword>
<dbReference type="PANTHER" id="PTHR23076">
    <property type="entry name" value="METALLOPROTEASE M41 FTSH"/>
    <property type="match status" value="1"/>
</dbReference>
<comment type="cofactor">
    <cofactor evidence="15">
        <name>Zn(2+)</name>
        <dbReference type="ChEBI" id="CHEBI:29105"/>
    </cofactor>
    <text evidence="15">Binds 1 zinc ion per subunit.</text>
</comment>
<feature type="binding site" evidence="15">
    <location>
        <position position="440"/>
    </location>
    <ligand>
        <name>Zn(2+)</name>
        <dbReference type="ChEBI" id="CHEBI:29105"/>
        <note>catalytic</note>
    </ligand>
</feature>
<dbReference type="EC" id="3.4.24.-" evidence="15"/>
<dbReference type="GO" id="GO:0004222">
    <property type="term" value="F:metalloendopeptidase activity"/>
    <property type="evidence" value="ECO:0007669"/>
    <property type="project" value="InterPro"/>
</dbReference>
<comment type="subunit">
    <text evidence="15">Homohexamer.</text>
</comment>
<sequence length="644" mass="70986">MNQNNNLNNNGNNGNNNDRKPNPNFFWFYGVLLIAIILLNGTFIPNMEKKRATEVEYSTFIEMLEKREVGDVTIDDKKILFTGKGKEDKKNFVTGVMNDPDLVKELEKSGANYKQEIPSENSPIMYFILTWVFPFFLFYMIGRFLMRNMGKKMGGPGGMMSFGKSNAKPYVQSTGVNFDDVAGQDEAKEALSEIVDYLHNPEKYKSIGAKMPKGALLVGPPGTGKTLLAKAVAGEASVPFFSISGSEFVEMFVGMGASRVRDLFKQAKEKAPSIVFIDEIDAIGKKRDSNFGGNDEREQTLNQLLSEMDGFENEIGVVILAATNRPESLDKALLRPGRFDRRVPVELPDVKGRESILRVHAKDVKTASNIDYNQVARATSGASGAELANIVNEAALRAVRMKRHVVTQEDLEESVETVIAGYQRKGAVISEEEKKIIAYHEVGHALVAATGKHSAPVHKITIIPRTSGALGYTMQVDEVEKVLMSKNEALDKITTYTGGRAAEEVIFNIKTSGASNDIEMATKIARAMVTRFGMDDDFGMVALETVNNAYLGGDSSLACSPETSTIIDKAVVKIIGECHGKAITILNENIDKLHEIAKYLLKNETITGEEFMDILDNKYEITPRPITEVKEDETAGGKEDEVVR</sequence>
<dbReference type="InterPro" id="IPR003593">
    <property type="entry name" value="AAA+_ATPase"/>
</dbReference>
<feature type="active site" evidence="15">
    <location>
        <position position="441"/>
    </location>
</feature>
<dbReference type="InterPro" id="IPR037219">
    <property type="entry name" value="Peptidase_M41-like"/>
</dbReference>
<keyword evidence="5 15" id="KW-0812">Transmembrane</keyword>
<dbReference type="FunFam" id="1.10.8.60:FF:000001">
    <property type="entry name" value="ATP-dependent zinc metalloprotease FtsH"/>
    <property type="match status" value="1"/>
</dbReference>
<dbReference type="OrthoDB" id="9809379at2"/>
<dbReference type="Pfam" id="PF06480">
    <property type="entry name" value="FtsH_ext"/>
    <property type="match status" value="1"/>
</dbReference>
<accession>A0A1H8IJT8</accession>
<dbReference type="GO" id="GO:0030163">
    <property type="term" value="P:protein catabolic process"/>
    <property type="evidence" value="ECO:0007669"/>
    <property type="project" value="UniProtKB-UniRule"/>
</dbReference>
<keyword evidence="12 15" id="KW-0482">Metalloprotease</keyword>
<evidence type="ECO:0000256" key="7">
    <source>
        <dbReference type="ARBA" id="ARBA00022741"/>
    </source>
</evidence>
<dbReference type="GO" id="GO:0006508">
    <property type="term" value="P:proteolysis"/>
    <property type="evidence" value="ECO:0007669"/>
    <property type="project" value="UniProtKB-KW"/>
</dbReference>
<evidence type="ECO:0000256" key="6">
    <source>
        <dbReference type="ARBA" id="ARBA00022723"/>
    </source>
</evidence>
<dbReference type="EMBL" id="FODF01000008">
    <property type="protein sequence ID" value="SEN68552.1"/>
    <property type="molecule type" value="Genomic_DNA"/>
</dbReference>
<evidence type="ECO:0000256" key="5">
    <source>
        <dbReference type="ARBA" id="ARBA00022692"/>
    </source>
</evidence>
<comment type="subcellular location">
    <subcellularLocation>
        <location evidence="15">Cell membrane</location>
        <topology evidence="15">Multi-pass membrane protein</topology>
        <orientation evidence="15">Cytoplasmic side</orientation>
    </subcellularLocation>
    <subcellularLocation>
        <location evidence="1">Membrane</location>
    </subcellularLocation>
</comment>
<feature type="transmembrane region" description="Helical" evidence="15">
    <location>
        <begin position="124"/>
        <end position="146"/>
    </location>
</feature>
<keyword evidence="10 15" id="KW-0067">ATP-binding</keyword>
<evidence type="ECO:0000313" key="18">
    <source>
        <dbReference type="EMBL" id="SEN68552.1"/>
    </source>
</evidence>
<evidence type="ECO:0000313" key="19">
    <source>
        <dbReference type="Proteomes" id="UP000199512"/>
    </source>
</evidence>
<keyword evidence="18" id="KW-0132">Cell division</keyword>
<dbReference type="Gene3D" id="3.30.720.210">
    <property type="match status" value="1"/>
</dbReference>
<dbReference type="GO" id="GO:0016887">
    <property type="term" value="F:ATP hydrolysis activity"/>
    <property type="evidence" value="ECO:0007669"/>
    <property type="project" value="UniProtKB-UniRule"/>
</dbReference>
<dbReference type="GO" id="GO:0051301">
    <property type="term" value="P:cell division"/>
    <property type="evidence" value="ECO:0007669"/>
    <property type="project" value="UniProtKB-KW"/>
</dbReference>
<dbReference type="Pfam" id="PF17862">
    <property type="entry name" value="AAA_lid_3"/>
    <property type="match status" value="1"/>
</dbReference>
<keyword evidence="6 15" id="KW-0479">Metal-binding</keyword>
<dbReference type="InterPro" id="IPR000642">
    <property type="entry name" value="Peptidase_M41"/>
</dbReference>
<feature type="binding site" evidence="15">
    <location>
        <begin position="219"/>
        <end position="226"/>
    </location>
    <ligand>
        <name>ATP</name>
        <dbReference type="ChEBI" id="CHEBI:30616"/>
    </ligand>
</feature>
<dbReference type="GO" id="GO:0005524">
    <property type="term" value="F:ATP binding"/>
    <property type="evidence" value="ECO:0007669"/>
    <property type="project" value="UniProtKB-UniRule"/>
</dbReference>
<dbReference type="InterPro" id="IPR011546">
    <property type="entry name" value="Pept_M41_FtsH_extracell"/>
</dbReference>
<dbReference type="AlphaFoldDB" id="A0A1H8IJT8"/>
<organism evidence="18 19">
    <name type="scientific">Peptostreptococcus russellii</name>
    <dbReference type="NCBI Taxonomy" id="215200"/>
    <lineage>
        <taxon>Bacteria</taxon>
        <taxon>Bacillati</taxon>
        <taxon>Bacillota</taxon>
        <taxon>Clostridia</taxon>
        <taxon>Peptostreptococcales</taxon>
        <taxon>Peptostreptococcaceae</taxon>
        <taxon>Peptostreptococcus</taxon>
    </lineage>
</organism>
<dbReference type="SUPFAM" id="SSF52540">
    <property type="entry name" value="P-loop containing nucleoside triphosphate hydrolases"/>
    <property type="match status" value="1"/>
</dbReference>
<dbReference type="SUPFAM" id="SSF140990">
    <property type="entry name" value="FtsH protease domain-like"/>
    <property type="match status" value="1"/>
</dbReference>
<comment type="similarity">
    <text evidence="16">Belongs to the AAA ATPase family.</text>
</comment>
<evidence type="ECO:0000256" key="15">
    <source>
        <dbReference type="HAMAP-Rule" id="MF_01458"/>
    </source>
</evidence>
<keyword evidence="8 15" id="KW-0378">Hydrolase</keyword>
<evidence type="ECO:0000256" key="2">
    <source>
        <dbReference type="ARBA" id="ARBA00010044"/>
    </source>
</evidence>
<dbReference type="InterPro" id="IPR005936">
    <property type="entry name" value="FtsH"/>
</dbReference>
<evidence type="ECO:0000256" key="1">
    <source>
        <dbReference type="ARBA" id="ARBA00004370"/>
    </source>
</evidence>
<dbReference type="GO" id="GO:0008270">
    <property type="term" value="F:zinc ion binding"/>
    <property type="evidence" value="ECO:0007669"/>
    <property type="project" value="UniProtKB-UniRule"/>
</dbReference>
<dbReference type="STRING" id="215200.SAMN05216454_10841"/>
<keyword evidence="11 15" id="KW-1133">Transmembrane helix</keyword>
<dbReference type="InterPro" id="IPR027417">
    <property type="entry name" value="P-loop_NTPase"/>
</dbReference>
<dbReference type="Proteomes" id="UP000199512">
    <property type="component" value="Unassembled WGS sequence"/>
</dbReference>
<keyword evidence="18" id="KW-0131">Cell cycle</keyword>
<dbReference type="HAMAP" id="MF_01458">
    <property type="entry name" value="FtsH"/>
    <property type="match status" value="1"/>
</dbReference>
<reference evidence="18 19" key="1">
    <citation type="submission" date="2016-10" db="EMBL/GenBank/DDBJ databases">
        <authorList>
            <person name="de Groot N.N."/>
        </authorList>
    </citation>
    <scope>NUCLEOTIDE SEQUENCE [LARGE SCALE GENOMIC DNA]</scope>
    <source>
        <strain evidence="18 19">Calf135</strain>
    </source>
</reference>
<comment type="similarity">
    <text evidence="14 15">In the central section; belongs to the AAA ATPase family.</text>
</comment>
<keyword evidence="19" id="KW-1185">Reference proteome</keyword>
<dbReference type="Gene3D" id="1.10.8.60">
    <property type="match status" value="1"/>
</dbReference>
<dbReference type="Pfam" id="PF00004">
    <property type="entry name" value="AAA"/>
    <property type="match status" value="1"/>
</dbReference>
<evidence type="ECO:0000256" key="3">
    <source>
        <dbReference type="ARBA" id="ARBA00022475"/>
    </source>
</evidence>
<dbReference type="FunFam" id="3.40.50.300:FF:000001">
    <property type="entry name" value="ATP-dependent zinc metalloprotease FtsH"/>
    <property type="match status" value="1"/>
</dbReference>
<keyword evidence="4 15" id="KW-0645">Protease</keyword>
<dbReference type="InterPro" id="IPR041569">
    <property type="entry name" value="AAA_lid_3"/>
</dbReference>
<evidence type="ECO:0000259" key="17">
    <source>
        <dbReference type="SMART" id="SM00382"/>
    </source>
</evidence>
<evidence type="ECO:0000256" key="11">
    <source>
        <dbReference type="ARBA" id="ARBA00022989"/>
    </source>
</evidence>
<feature type="domain" description="AAA+ ATPase" evidence="17">
    <location>
        <begin position="211"/>
        <end position="349"/>
    </location>
</feature>
<evidence type="ECO:0000256" key="9">
    <source>
        <dbReference type="ARBA" id="ARBA00022833"/>
    </source>
</evidence>
<keyword evidence="7 15" id="KW-0547">Nucleotide-binding</keyword>
<gene>
    <name evidence="15" type="primary">ftsH</name>
    <name evidence="18" type="ORF">SAMN05216454_10841</name>
</gene>
<dbReference type="SMART" id="SM00382">
    <property type="entry name" value="AAA"/>
    <property type="match status" value="1"/>
</dbReference>
<dbReference type="Pfam" id="PF01434">
    <property type="entry name" value="Peptidase_M41"/>
    <property type="match status" value="1"/>
</dbReference>
<evidence type="ECO:0000256" key="13">
    <source>
        <dbReference type="ARBA" id="ARBA00023136"/>
    </source>
</evidence>
<evidence type="ECO:0000256" key="10">
    <source>
        <dbReference type="ARBA" id="ARBA00022840"/>
    </source>
</evidence>
<proteinExistence type="inferred from homology"/>
<evidence type="ECO:0000256" key="8">
    <source>
        <dbReference type="ARBA" id="ARBA00022801"/>
    </source>
</evidence>
<dbReference type="PANTHER" id="PTHR23076:SF97">
    <property type="entry name" value="ATP-DEPENDENT ZINC METALLOPROTEASE YME1L1"/>
    <property type="match status" value="1"/>
</dbReference>
<protein>
    <recommendedName>
        <fullName evidence="15">ATP-dependent zinc metalloprotease FtsH</fullName>
        <ecNumber evidence="15">3.4.24.-</ecNumber>
    </recommendedName>
</protein>